<evidence type="ECO:0000313" key="5">
    <source>
        <dbReference type="Proteomes" id="UP000054350"/>
    </source>
</evidence>
<reference evidence="5" key="2">
    <citation type="submission" date="2009-11" db="EMBL/GenBank/DDBJ databases">
        <title>The Genome Sequence of Allomyces macrogynus strain ATCC 38327.</title>
        <authorList>
            <consortium name="The Broad Institute Genome Sequencing Platform"/>
            <person name="Russ C."/>
            <person name="Cuomo C."/>
            <person name="Shea T."/>
            <person name="Young S.K."/>
            <person name="Zeng Q."/>
            <person name="Koehrsen M."/>
            <person name="Haas B."/>
            <person name="Borodovsky M."/>
            <person name="Guigo R."/>
            <person name="Alvarado L."/>
            <person name="Berlin A."/>
            <person name="Borenstein D."/>
            <person name="Chen Z."/>
            <person name="Engels R."/>
            <person name="Freedman E."/>
            <person name="Gellesch M."/>
            <person name="Goldberg J."/>
            <person name="Griggs A."/>
            <person name="Gujja S."/>
            <person name="Heiman D."/>
            <person name="Hepburn T."/>
            <person name="Howarth C."/>
            <person name="Jen D."/>
            <person name="Larson L."/>
            <person name="Lewis B."/>
            <person name="Mehta T."/>
            <person name="Park D."/>
            <person name="Pearson M."/>
            <person name="Roberts A."/>
            <person name="Saif S."/>
            <person name="Shenoy N."/>
            <person name="Sisk P."/>
            <person name="Stolte C."/>
            <person name="Sykes S."/>
            <person name="Walk T."/>
            <person name="White J."/>
            <person name="Yandava C."/>
            <person name="Burger G."/>
            <person name="Gray M.W."/>
            <person name="Holland P.W.H."/>
            <person name="King N."/>
            <person name="Lang F.B.F."/>
            <person name="Roger A.J."/>
            <person name="Ruiz-Trillo I."/>
            <person name="Lander E."/>
            <person name="Nusbaum C."/>
        </authorList>
    </citation>
    <scope>NUCLEOTIDE SEQUENCE [LARGE SCALE GENOMIC DNA]</scope>
    <source>
        <strain evidence="5">ATCC 38327</strain>
    </source>
</reference>
<sequence length="327" mass="36393">MRLSPPTINSSPTLLLNFDRDQRITQRFGIWSLRFSSDGHELVAGTSNNGVYVFDVETRQTVLAARGHTDDVNAVCFADHGTNVLYSGSDDSLIKVWDRRSLRSSGTAGGGGAVAAARPEGVLVGHTEGITYLSSRGDGRHLVSNSKDQSAKLWDVRRMVTPNDFDSRGLARRDRRLDWDYRYERYPAHPATHRHPDDVSLVTFTGHAVLATLIRCHFHPTDPRYIATGSRDGLVRVYNLLGECVRVLDTRGAAAAAARREDDEEEWSDDDVPDGWRRDHVVRDVAWHPTAPVLLATAWTPRGGCIVRHQYAPASMRRNDESVVVDA</sequence>
<evidence type="ECO:0000256" key="1">
    <source>
        <dbReference type="ARBA" id="ARBA00022574"/>
    </source>
</evidence>
<organism evidence="4 5">
    <name type="scientific">Allomyces macrogynus (strain ATCC 38327)</name>
    <name type="common">Allomyces javanicus var. macrogynus</name>
    <dbReference type="NCBI Taxonomy" id="578462"/>
    <lineage>
        <taxon>Eukaryota</taxon>
        <taxon>Fungi</taxon>
        <taxon>Fungi incertae sedis</taxon>
        <taxon>Blastocladiomycota</taxon>
        <taxon>Blastocladiomycetes</taxon>
        <taxon>Blastocladiales</taxon>
        <taxon>Blastocladiaceae</taxon>
        <taxon>Allomyces</taxon>
    </lineage>
</organism>
<dbReference type="AlphaFoldDB" id="A0A0L0T379"/>
<feature type="repeat" description="WD" evidence="3">
    <location>
        <begin position="123"/>
        <end position="157"/>
    </location>
</feature>
<proteinExistence type="predicted"/>
<dbReference type="Pfam" id="PF00400">
    <property type="entry name" value="WD40"/>
    <property type="match status" value="4"/>
</dbReference>
<gene>
    <name evidence="4" type="ORF">AMAG_13685</name>
</gene>
<keyword evidence="5" id="KW-1185">Reference proteome</keyword>
<dbReference type="GO" id="GO:0080008">
    <property type="term" value="C:Cul4-RING E3 ubiquitin ligase complex"/>
    <property type="evidence" value="ECO:0007669"/>
    <property type="project" value="TreeGrafter"/>
</dbReference>
<dbReference type="SUPFAM" id="SSF50978">
    <property type="entry name" value="WD40 repeat-like"/>
    <property type="match status" value="1"/>
</dbReference>
<dbReference type="InterPro" id="IPR015943">
    <property type="entry name" value="WD40/YVTN_repeat-like_dom_sf"/>
</dbReference>
<feature type="repeat" description="WD" evidence="3">
    <location>
        <begin position="65"/>
        <end position="107"/>
    </location>
</feature>
<dbReference type="InterPro" id="IPR020472">
    <property type="entry name" value="WD40_PAC1"/>
</dbReference>
<dbReference type="PANTHER" id="PTHR19847:SF7">
    <property type="entry name" value="DDB1- AND CUL4-ASSOCIATED FACTOR 11"/>
    <property type="match status" value="1"/>
</dbReference>
<dbReference type="EMBL" id="GG745360">
    <property type="protein sequence ID" value="KNE69308.1"/>
    <property type="molecule type" value="Genomic_DNA"/>
</dbReference>
<dbReference type="OrthoDB" id="63070at2759"/>
<dbReference type="InterPro" id="IPR001680">
    <property type="entry name" value="WD40_rpt"/>
</dbReference>
<keyword evidence="1 3" id="KW-0853">WD repeat</keyword>
<dbReference type="Gene3D" id="2.130.10.10">
    <property type="entry name" value="YVTN repeat-like/Quinoprotein amine dehydrogenase"/>
    <property type="match status" value="2"/>
</dbReference>
<dbReference type="Proteomes" id="UP000054350">
    <property type="component" value="Unassembled WGS sequence"/>
</dbReference>
<dbReference type="STRING" id="578462.A0A0L0T379"/>
<accession>A0A0L0T379</accession>
<keyword evidence="2" id="KW-0677">Repeat</keyword>
<dbReference type="PROSITE" id="PS50082">
    <property type="entry name" value="WD_REPEATS_2"/>
    <property type="match status" value="2"/>
</dbReference>
<dbReference type="eggNOG" id="KOG0266">
    <property type="taxonomic scope" value="Eukaryota"/>
</dbReference>
<dbReference type="InterPro" id="IPR036322">
    <property type="entry name" value="WD40_repeat_dom_sf"/>
</dbReference>
<dbReference type="SMART" id="SM00320">
    <property type="entry name" value="WD40"/>
    <property type="match status" value="4"/>
</dbReference>
<protein>
    <submittedName>
        <fullName evidence="4">Uncharacterized protein</fullName>
    </submittedName>
</protein>
<dbReference type="VEuPathDB" id="FungiDB:AMAG_13685"/>
<evidence type="ECO:0000256" key="2">
    <source>
        <dbReference type="ARBA" id="ARBA00022737"/>
    </source>
</evidence>
<dbReference type="InterPro" id="IPR051859">
    <property type="entry name" value="DCAF"/>
</dbReference>
<dbReference type="PANTHER" id="PTHR19847">
    <property type="entry name" value="DDB1- AND CUL4-ASSOCIATED FACTOR 11"/>
    <property type="match status" value="1"/>
</dbReference>
<dbReference type="GO" id="GO:0043161">
    <property type="term" value="P:proteasome-mediated ubiquitin-dependent protein catabolic process"/>
    <property type="evidence" value="ECO:0007669"/>
    <property type="project" value="TreeGrafter"/>
</dbReference>
<evidence type="ECO:0000256" key="3">
    <source>
        <dbReference type="PROSITE-ProRule" id="PRU00221"/>
    </source>
</evidence>
<name>A0A0L0T379_ALLM3</name>
<evidence type="ECO:0000313" key="4">
    <source>
        <dbReference type="EMBL" id="KNE69308.1"/>
    </source>
</evidence>
<dbReference type="PROSITE" id="PS50294">
    <property type="entry name" value="WD_REPEATS_REGION"/>
    <property type="match status" value="2"/>
</dbReference>
<dbReference type="PRINTS" id="PR00320">
    <property type="entry name" value="GPROTEINBRPT"/>
</dbReference>
<reference evidence="4 5" key="1">
    <citation type="submission" date="2009-11" db="EMBL/GenBank/DDBJ databases">
        <title>Annotation of Allomyces macrogynus ATCC 38327.</title>
        <authorList>
            <consortium name="The Broad Institute Genome Sequencing Platform"/>
            <person name="Russ C."/>
            <person name="Cuomo C."/>
            <person name="Burger G."/>
            <person name="Gray M.W."/>
            <person name="Holland P.W.H."/>
            <person name="King N."/>
            <person name="Lang F.B.F."/>
            <person name="Roger A.J."/>
            <person name="Ruiz-Trillo I."/>
            <person name="Young S.K."/>
            <person name="Zeng Q."/>
            <person name="Gargeya S."/>
            <person name="Fitzgerald M."/>
            <person name="Haas B."/>
            <person name="Abouelleil A."/>
            <person name="Alvarado L."/>
            <person name="Arachchi H.M."/>
            <person name="Berlin A."/>
            <person name="Chapman S.B."/>
            <person name="Gearin G."/>
            <person name="Goldberg J."/>
            <person name="Griggs A."/>
            <person name="Gujja S."/>
            <person name="Hansen M."/>
            <person name="Heiman D."/>
            <person name="Howarth C."/>
            <person name="Larimer J."/>
            <person name="Lui A."/>
            <person name="MacDonald P.J.P."/>
            <person name="McCowen C."/>
            <person name="Montmayeur A."/>
            <person name="Murphy C."/>
            <person name="Neiman D."/>
            <person name="Pearson M."/>
            <person name="Priest M."/>
            <person name="Roberts A."/>
            <person name="Saif S."/>
            <person name="Shea T."/>
            <person name="Sisk P."/>
            <person name="Stolte C."/>
            <person name="Sykes S."/>
            <person name="Wortman J."/>
            <person name="Nusbaum C."/>
            <person name="Birren B."/>
        </authorList>
    </citation>
    <scope>NUCLEOTIDE SEQUENCE [LARGE SCALE GENOMIC DNA]</scope>
    <source>
        <strain evidence="4 5">ATCC 38327</strain>
    </source>
</reference>
<dbReference type="OMA" id="TWHPYNP"/>